<dbReference type="EMBL" id="JAAFZH010000003">
    <property type="protein sequence ID" value="NDU95155.1"/>
    <property type="molecule type" value="Genomic_DNA"/>
</dbReference>
<name>A0A6L9L3F6_9BACT</name>
<dbReference type="Proteomes" id="UP000474175">
    <property type="component" value="Unassembled WGS sequence"/>
</dbReference>
<dbReference type="SUPFAM" id="SSF81301">
    <property type="entry name" value="Nucleotidyltransferase"/>
    <property type="match status" value="1"/>
</dbReference>
<dbReference type="Pfam" id="PF04229">
    <property type="entry name" value="GrpB"/>
    <property type="match status" value="1"/>
</dbReference>
<protein>
    <submittedName>
        <fullName evidence="1">GrpB family protein</fullName>
    </submittedName>
</protein>
<dbReference type="AlphaFoldDB" id="A0A6L9L3F6"/>
<dbReference type="PANTHER" id="PTHR34822">
    <property type="entry name" value="GRPB DOMAIN PROTEIN (AFU_ORTHOLOGUE AFUA_1G01530)"/>
    <property type="match status" value="1"/>
</dbReference>
<reference evidence="1 2" key="1">
    <citation type="submission" date="2020-02" db="EMBL/GenBank/DDBJ databases">
        <title>Draft genome sequence of two Spirosoma agri KCTC 52727 and Spirosoma terrae KCTC 52035.</title>
        <authorList>
            <person name="Rojas J."/>
            <person name="Ambika Manirajan B."/>
            <person name="Suarez C."/>
            <person name="Ratering S."/>
            <person name="Schnell S."/>
        </authorList>
    </citation>
    <scope>NUCLEOTIDE SEQUENCE [LARGE SCALE GENOMIC DNA]</scope>
    <source>
        <strain evidence="1 2">KCTC 52035</strain>
    </source>
</reference>
<gene>
    <name evidence="1" type="ORF">GK108_09745</name>
</gene>
<sequence>MKKIAVLDYDPEWPVQFDELKQIVEAQLSGLILGIEHVGSTAVVGLAAKPVIDIDIIIDDVSQFNKIIPKLADLGYVFRGDLGIQDRYAFSATTDYTPITPTSRKWPRHHLYCCVSGSPSLENHLILRDALRNNPVLVNEYALLKKQLADLHPYDMDAYIEGKSSFIGQILEQGGMSQTKINDIERQNRKSV</sequence>
<dbReference type="InterPro" id="IPR007344">
    <property type="entry name" value="GrpB/CoaE"/>
</dbReference>
<dbReference type="PANTHER" id="PTHR34822:SF1">
    <property type="entry name" value="GRPB FAMILY PROTEIN"/>
    <property type="match status" value="1"/>
</dbReference>
<proteinExistence type="predicted"/>
<dbReference type="InterPro" id="IPR043519">
    <property type="entry name" value="NT_sf"/>
</dbReference>
<dbReference type="RefSeq" id="WP_163946566.1">
    <property type="nucleotide sequence ID" value="NZ_JAAFZH010000003.1"/>
</dbReference>
<comment type="caution">
    <text evidence="1">The sequence shown here is derived from an EMBL/GenBank/DDBJ whole genome shotgun (WGS) entry which is preliminary data.</text>
</comment>
<accession>A0A6L9L3F6</accession>
<evidence type="ECO:0000313" key="2">
    <source>
        <dbReference type="Proteomes" id="UP000474175"/>
    </source>
</evidence>
<dbReference type="Gene3D" id="3.30.460.10">
    <property type="entry name" value="Beta Polymerase, domain 2"/>
    <property type="match status" value="1"/>
</dbReference>
<keyword evidence="2" id="KW-1185">Reference proteome</keyword>
<evidence type="ECO:0000313" key="1">
    <source>
        <dbReference type="EMBL" id="NDU95155.1"/>
    </source>
</evidence>
<organism evidence="1 2">
    <name type="scientific">Spirosoma terrae</name>
    <dbReference type="NCBI Taxonomy" id="1968276"/>
    <lineage>
        <taxon>Bacteria</taxon>
        <taxon>Pseudomonadati</taxon>
        <taxon>Bacteroidota</taxon>
        <taxon>Cytophagia</taxon>
        <taxon>Cytophagales</taxon>
        <taxon>Cytophagaceae</taxon>
        <taxon>Spirosoma</taxon>
    </lineage>
</organism>